<sequence length="256" mass="27046">MSPWYIARFNFKQYEKPIKKQSHGVGSSTGMIVIGPLFSWLGVAVTGIILISGTAGDTDVSDEPSVASGSVDEAVEDFEGDGTRESDEKAVRLLENEGDEVIDGEARTVDEVCIVVGSRLWGVSEPGNVIVIGWIGGGTAAEEDKRGHRLFVVVVRTGLDAGPPVPGLEKIPLLCTPINEDRLDSRVGVEVKAPLMGIIAGESGAALLLDPRTLEVTAIELPDCEAVVGEHTTRDGAPLPPESTNSIHTVILESLV</sequence>
<gene>
    <name evidence="2" type="ORF">PRK78_000796</name>
</gene>
<dbReference type="AlphaFoldDB" id="A0AAF0DBD6"/>
<proteinExistence type="predicted"/>
<protein>
    <submittedName>
        <fullName evidence="2">Uncharacterized protein</fullName>
    </submittedName>
</protein>
<name>A0AAF0DBD6_9EURO</name>
<dbReference type="Proteomes" id="UP001219355">
    <property type="component" value="Chromosome 1"/>
</dbReference>
<dbReference type="EMBL" id="CP120627">
    <property type="protein sequence ID" value="WEW55366.1"/>
    <property type="molecule type" value="Genomic_DNA"/>
</dbReference>
<keyword evidence="1" id="KW-1133">Transmembrane helix</keyword>
<feature type="transmembrane region" description="Helical" evidence="1">
    <location>
        <begin position="29"/>
        <end position="51"/>
    </location>
</feature>
<keyword evidence="3" id="KW-1185">Reference proteome</keyword>
<keyword evidence="1" id="KW-0812">Transmembrane</keyword>
<evidence type="ECO:0000313" key="3">
    <source>
        <dbReference type="Proteomes" id="UP001219355"/>
    </source>
</evidence>
<evidence type="ECO:0000313" key="2">
    <source>
        <dbReference type="EMBL" id="WEW55366.1"/>
    </source>
</evidence>
<evidence type="ECO:0000256" key="1">
    <source>
        <dbReference type="SAM" id="Phobius"/>
    </source>
</evidence>
<accession>A0AAF0DBD6</accession>
<keyword evidence="1" id="KW-0472">Membrane</keyword>
<reference evidence="2" key="1">
    <citation type="submission" date="2023-03" db="EMBL/GenBank/DDBJ databases">
        <title>Emydomyces testavorans Genome Sequence.</title>
        <authorList>
            <person name="Hoyer L."/>
        </authorList>
    </citation>
    <scope>NUCLEOTIDE SEQUENCE</scope>
    <source>
        <strain evidence="2">16-2883</strain>
    </source>
</reference>
<organism evidence="2 3">
    <name type="scientific">Emydomyces testavorans</name>
    <dbReference type="NCBI Taxonomy" id="2070801"/>
    <lineage>
        <taxon>Eukaryota</taxon>
        <taxon>Fungi</taxon>
        <taxon>Dikarya</taxon>
        <taxon>Ascomycota</taxon>
        <taxon>Pezizomycotina</taxon>
        <taxon>Eurotiomycetes</taxon>
        <taxon>Eurotiomycetidae</taxon>
        <taxon>Onygenales</taxon>
        <taxon>Nannizziopsiaceae</taxon>
        <taxon>Emydomyces</taxon>
    </lineage>
</organism>